<evidence type="ECO:0000259" key="2">
    <source>
        <dbReference type="Pfam" id="PF02517"/>
    </source>
</evidence>
<dbReference type="Proteomes" id="UP000266915">
    <property type="component" value="Unassembled WGS sequence"/>
</dbReference>
<feature type="transmembrane region" description="Helical" evidence="1">
    <location>
        <begin position="154"/>
        <end position="175"/>
    </location>
</feature>
<keyword evidence="1" id="KW-0472">Membrane</keyword>
<dbReference type="PANTHER" id="PTHR36435">
    <property type="entry name" value="SLR1288 PROTEIN"/>
    <property type="match status" value="1"/>
</dbReference>
<dbReference type="AlphaFoldDB" id="A0A3N2C5K6"/>
<comment type="caution">
    <text evidence="3">The sequence shown here is derived from an EMBL/GenBank/DDBJ whole genome shotgun (WGS) entry which is preliminary data.</text>
</comment>
<protein>
    <recommendedName>
        <fullName evidence="2">CAAX prenyl protease 2/Lysostaphin resistance protein A-like domain-containing protein</fullName>
    </recommendedName>
</protein>
<keyword evidence="4" id="KW-1185">Reference proteome</keyword>
<name>A0A3N2C5K6_9MICO</name>
<evidence type="ECO:0000313" key="3">
    <source>
        <dbReference type="EMBL" id="ROR82710.1"/>
    </source>
</evidence>
<feature type="transmembrane region" description="Helical" evidence="1">
    <location>
        <begin position="254"/>
        <end position="276"/>
    </location>
</feature>
<feature type="transmembrane region" description="Helical" evidence="1">
    <location>
        <begin position="196"/>
        <end position="216"/>
    </location>
</feature>
<feature type="transmembrane region" description="Helical" evidence="1">
    <location>
        <begin position="222"/>
        <end position="242"/>
    </location>
</feature>
<organism evidence="3 4">
    <name type="scientific">Plantibacter flavus</name>
    <dbReference type="NCBI Taxonomy" id="150123"/>
    <lineage>
        <taxon>Bacteria</taxon>
        <taxon>Bacillati</taxon>
        <taxon>Actinomycetota</taxon>
        <taxon>Actinomycetes</taxon>
        <taxon>Micrococcales</taxon>
        <taxon>Microbacteriaceae</taxon>
        <taxon>Plantibacter</taxon>
    </lineage>
</organism>
<gene>
    <name evidence="3" type="ORF">EDD42_2804</name>
</gene>
<feature type="transmembrane region" description="Helical" evidence="1">
    <location>
        <begin position="47"/>
        <end position="68"/>
    </location>
</feature>
<dbReference type="InterPro" id="IPR052710">
    <property type="entry name" value="CAAX_protease"/>
</dbReference>
<dbReference type="PANTHER" id="PTHR36435:SF1">
    <property type="entry name" value="CAAX AMINO TERMINAL PROTEASE FAMILY PROTEIN"/>
    <property type="match status" value="1"/>
</dbReference>
<proteinExistence type="predicted"/>
<keyword evidence="1" id="KW-1133">Transmembrane helix</keyword>
<evidence type="ECO:0000256" key="1">
    <source>
        <dbReference type="SAM" id="Phobius"/>
    </source>
</evidence>
<dbReference type="EMBL" id="RKHL01000001">
    <property type="protein sequence ID" value="ROR82710.1"/>
    <property type="molecule type" value="Genomic_DNA"/>
</dbReference>
<sequence length="277" mass="28143">MSHGATNRQLFPSVVIERVDAWRSFATVTDDPGTPSSTDTRHARTRLTIALIGLAVAALLAATMRAGVQIPQPFDALGGYVLVWVPLLGAVLLARFAISAPRGSAPVLGLALRPIDLLWGLAAGLILRILVSVLEVVVYGSLPSTAGGGAPTGSALIVMSFIVAVLAATVIAPVVEELFFRGLVLRSVRGSLPGRVAWIAVVISAALFASLHLVVASGPSEALVTGVGTFLVGLGTGTAAVLTGRLGPAIVTHIVFNASLLVLGVTAVSGGTGVVIE</sequence>
<dbReference type="InterPro" id="IPR003675">
    <property type="entry name" value="Rce1/LyrA-like_dom"/>
</dbReference>
<evidence type="ECO:0000313" key="4">
    <source>
        <dbReference type="Proteomes" id="UP000266915"/>
    </source>
</evidence>
<keyword evidence="1" id="KW-0812">Transmembrane</keyword>
<feature type="transmembrane region" description="Helical" evidence="1">
    <location>
        <begin position="80"/>
        <end position="98"/>
    </location>
</feature>
<feature type="domain" description="CAAX prenyl protease 2/Lysostaphin resistance protein A-like" evidence="2">
    <location>
        <begin position="160"/>
        <end position="258"/>
    </location>
</feature>
<feature type="transmembrane region" description="Helical" evidence="1">
    <location>
        <begin position="118"/>
        <end position="142"/>
    </location>
</feature>
<dbReference type="Pfam" id="PF02517">
    <property type="entry name" value="Rce1-like"/>
    <property type="match status" value="1"/>
</dbReference>
<dbReference type="GO" id="GO:0080120">
    <property type="term" value="P:CAAX-box protein maturation"/>
    <property type="evidence" value="ECO:0007669"/>
    <property type="project" value="UniProtKB-ARBA"/>
</dbReference>
<dbReference type="GO" id="GO:0004175">
    <property type="term" value="F:endopeptidase activity"/>
    <property type="evidence" value="ECO:0007669"/>
    <property type="project" value="UniProtKB-ARBA"/>
</dbReference>
<accession>A0A3N2C5K6</accession>
<reference evidence="3 4" key="1">
    <citation type="submission" date="2018-11" db="EMBL/GenBank/DDBJ databases">
        <title>Sequencing the genomes of 1000 actinobacteria strains.</title>
        <authorList>
            <person name="Klenk H.-P."/>
        </authorList>
    </citation>
    <scope>NUCLEOTIDE SEQUENCE [LARGE SCALE GENOMIC DNA]</scope>
    <source>
        <strain evidence="3 4">DSM 14012</strain>
    </source>
</reference>